<evidence type="ECO:0000313" key="5">
    <source>
        <dbReference type="WBParaSite" id="PgB16_g054_t02"/>
    </source>
</evidence>
<feature type="domain" description="Neurotransmitter-gated ion-channel ligand-binding" evidence="2">
    <location>
        <begin position="31"/>
        <end position="190"/>
    </location>
</feature>
<dbReference type="Proteomes" id="UP000887569">
    <property type="component" value="Unplaced"/>
</dbReference>
<dbReference type="InterPro" id="IPR036734">
    <property type="entry name" value="Neur_chan_lig-bd_sf"/>
</dbReference>
<reference evidence="4 5" key="1">
    <citation type="submission" date="2022-11" db="UniProtKB">
        <authorList>
            <consortium name="WormBaseParasite"/>
        </authorList>
    </citation>
    <scope>IDENTIFICATION</scope>
</reference>
<protein>
    <submittedName>
        <fullName evidence="4 5">Neurotransmitter-gated ion-channel ligand-binding domain-containing protein</fullName>
    </submittedName>
</protein>
<evidence type="ECO:0000313" key="4">
    <source>
        <dbReference type="WBParaSite" id="PgB16_g054_t01"/>
    </source>
</evidence>
<evidence type="ECO:0000259" key="2">
    <source>
        <dbReference type="Pfam" id="PF02931"/>
    </source>
</evidence>
<dbReference type="SUPFAM" id="SSF63712">
    <property type="entry name" value="Nicotinic receptor ligand binding domain-like"/>
    <property type="match status" value="1"/>
</dbReference>
<feature type="signal peptide" evidence="1">
    <location>
        <begin position="1"/>
        <end position="16"/>
    </location>
</feature>
<dbReference type="Gene3D" id="2.70.170.10">
    <property type="entry name" value="Neurotransmitter-gated ion-channel ligand-binding domain"/>
    <property type="match status" value="1"/>
</dbReference>
<dbReference type="GO" id="GO:0005230">
    <property type="term" value="F:extracellular ligand-gated monoatomic ion channel activity"/>
    <property type="evidence" value="ECO:0007669"/>
    <property type="project" value="InterPro"/>
</dbReference>
<dbReference type="Pfam" id="PF02931">
    <property type="entry name" value="Neur_chan_LBD"/>
    <property type="match status" value="1"/>
</dbReference>
<evidence type="ECO:0000313" key="3">
    <source>
        <dbReference type="Proteomes" id="UP000887569"/>
    </source>
</evidence>
<dbReference type="WBParaSite" id="PgB16_g054_t02">
    <property type="protein sequence ID" value="PgB16_g054_t02"/>
    <property type="gene ID" value="PgB16_g054"/>
</dbReference>
<name>A0A914ZSF1_PARUN</name>
<feature type="chain" id="PRO_5041189870" evidence="1">
    <location>
        <begin position="17"/>
        <end position="236"/>
    </location>
</feature>
<dbReference type="InterPro" id="IPR006202">
    <property type="entry name" value="Neur_chan_lig-bd"/>
</dbReference>
<sequence length="236" mass="27033">MIVAVFLSLPFVYTSSDDIVINRPLNRVEFSDLLLEYNSNYADEPTESIEVEVALNIEQAKWSFGFAKELFLVIELYESWRDLRLKFTGETSVNVPRGTMLWTPDTYFVNTPDSHWQPQSSLRLRYDGTIFRKRRAKLTVPCDIEINLVLQNDRTNCTLVLGSFDNVGASSITYHITNVSFPVDVGHTIKFSIDHLNSTTTVSTFNGEILSRSILVFSVDIGELLLSRWMKEKVEF</sequence>
<proteinExistence type="predicted"/>
<accession>A0A914ZSF1</accession>
<evidence type="ECO:0000256" key="1">
    <source>
        <dbReference type="SAM" id="SignalP"/>
    </source>
</evidence>
<keyword evidence="1" id="KW-0732">Signal</keyword>
<organism evidence="3 4">
    <name type="scientific">Parascaris univalens</name>
    <name type="common">Nematode worm</name>
    <dbReference type="NCBI Taxonomy" id="6257"/>
    <lineage>
        <taxon>Eukaryota</taxon>
        <taxon>Metazoa</taxon>
        <taxon>Ecdysozoa</taxon>
        <taxon>Nematoda</taxon>
        <taxon>Chromadorea</taxon>
        <taxon>Rhabditida</taxon>
        <taxon>Spirurina</taxon>
        <taxon>Ascaridomorpha</taxon>
        <taxon>Ascaridoidea</taxon>
        <taxon>Ascarididae</taxon>
        <taxon>Parascaris</taxon>
    </lineage>
</organism>
<dbReference type="GO" id="GO:0016020">
    <property type="term" value="C:membrane"/>
    <property type="evidence" value="ECO:0007669"/>
    <property type="project" value="InterPro"/>
</dbReference>
<dbReference type="WBParaSite" id="PgB16_g054_t01">
    <property type="protein sequence ID" value="PgB16_g054_t01"/>
    <property type="gene ID" value="PgB16_g054"/>
</dbReference>
<keyword evidence="3" id="KW-1185">Reference proteome</keyword>
<dbReference type="WBParaSite" id="PgB16_g054_t03">
    <property type="protein sequence ID" value="PgB16_g054_t03"/>
    <property type="gene ID" value="PgB16_g054"/>
</dbReference>
<dbReference type="AlphaFoldDB" id="A0A914ZSF1"/>